<dbReference type="AlphaFoldDB" id="A0A1M6PPF2"/>
<protein>
    <submittedName>
        <fullName evidence="1">Uncharacterized protein</fullName>
    </submittedName>
</protein>
<name>A0A1M6PPF2_9BACL</name>
<evidence type="ECO:0000313" key="1">
    <source>
        <dbReference type="EMBL" id="SHK09787.1"/>
    </source>
</evidence>
<proteinExistence type="predicted"/>
<reference evidence="2" key="1">
    <citation type="submission" date="2016-11" db="EMBL/GenBank/DDBJ databases">
        <authorList>
            <person name="Varghese N."/>
            <person name="Submissions S."/>
        </authorList>
    </citation>
    <scope>NUCLEOTIDE SEQUENCE [LARGE SCALE GENOMIC DNA]</scope>
    <source>
        <strain evidence="2">USBA-503</strain>
    </source>
</reference>
<dbReference type="Proteomes" id="UP000184016">
    <property type="component" value="Unassembled WGS sequence"/>
</dbReference>
<accession>A0A1M6PPF2</accession>
<gene>
    <name evidence="1" type="ORF">SAMN05443507_10895</name>
</gene>
<organism evidence="1 2">
    <name type="scientific">Alicyclobacillus tolerans</name>
    <dbReference type="NCBI Taxonomy" id="90970"/>
    <lineage>
        <taxon>Bacteria</taxon>
        <taxon>Bacillati</taxon>
        <taxon>Bacillota</taxon>
        <taxon>Bacilli</taxon>
        <taxon>Bacillales</taxon>
        <taxon>Alicyclobacillaceae</taxon>
        <taxon>Alicyclobacillus</taxon>
    </lineage>
</organism>
<dbReference type="STRING" id="1830138.SAMN05443507_10895"/>
<sequence length="131" mass="14915">MDKECVFLWGLYRTSKRGGIHLSTEEHHTTLSDLGFHFRAEDLPIINSYTGDWSVVPEGHPANNYWAVDITGKGHPIPGHGSPQQVLEEAVERGWPIAYVAPYGHYVEGKDDGIQLHDWIVEGRQKQRQKR</sequence>
<evidence type="ECO:0000313" key="2">
    <source>
        <dbReference type="Proteomes" id="UP000184016"/>
    </source>
</evidence>
<keyword evidence="2" id="KW-1185">Reference proteome</keyword>
<dbReference type="EMBL" id="FRAF01000008">
    <property type="protein sequence ID" value="SHK09787.1"/>
    <property type="molecule type" value="Genomic_DNA"/>
</dbReference>